<dbReference type="Proteomes" id="UP000019140">
    <property type="component" value="Unassembled WGS sequence"/>
</dbReference>
<dbReference type="SUPFAM" id="SSF53474">
    <property type="entry name" value="alpha/beta-Hydrolases"/>
    <property type="match status" value="1"/>
</dbReference>
<dbReference type="Pfam" id="PF02129">
    <property type="entry name" value="Peptidase_S15"/>
    <property type="match status" value="1"/>
</dbReference>
<dbReference type="AlphaFoldDB" id="W4M7K2"/>
<reference evidence="3 4" key="1">
    <citation type="journal article" date="2014" name="Nature">
        <title>An environmental bacterial taxon with a large and distinct metabolic repertoire.</title>
        <authorList>
            <person name="Wilson M.C."/>
            <person name="Mori T."/>
            <person name="Ruckert C."/>
            <person name="Uria A.R."/>
            <person name="Helf M.J."/>
            <person name="Takada K."/>
            <person name="Gernert C."/>
            <person name="Steffens U.A."/>
            <person name="Heycke N."/>
            <person name="Schmitt S."/>
            <person name="Rinke C."/>
            <person name="Helfrich E.J."/>
            <person name="Brachmann A.O."/>
            <person name="Gurgui C."/>
            <person name="Wakimoto T."/>
            <person name="Kracht M."/>
            <person name="Crusemann M."/>
            <person name="Hentschel U."/>
            <person name="Abe I."/>
            <person name="Matsunaga S."/>
            <person name="Kalinowski J."/>
            <person name="Takeyama H."/>
            <person name="Piel J."/>
        </authorList>
    </citation>
    <scope>NUCLEOTIDE SEQUENCE [LARGE SCALE GENOMIC DNA]</scope>
    <source>
        <strain evidence="4">TSY2</strain>
    </source>
</reference>
<proteinExistence type="predicted"/>
<evidence type="ECO:0000256" key="1">
    <source>
        <dbReference type="ARBA" id="ARBA00022801"/>
    </source>
</evidence>
<evidence type="ECO:0000313" key="3">
    <source>
        <dbReference type="EMBL" id="ETX05891.1"/>
    </source>
</evidence>
<dbReference type="Gene3D" id="1.10.3020.10">
    <property type="entry name" value="alpha-amino acid ester hydrolase ( Helical cap domain)"/>
    <property type="match status" value="1"/>
</dbReference>
<dbReference type="GO" id="GO:0008239">
    <property type="term" value="F:dipeptidyl-peptidase activity"/>
    <property type="evidence" value="ECO:0007669"/>
    <property type="project" value="InterPro"/>
</dbReference>
<dbReference type="InterPro" id="IPR050585">
    <property type="entry name" value="Xaa-Pro_dipeptidyl-ppase/CocE"/>
</dbReference>
<dbReference type="PANTHER" id="PTHR43056:SF10">
    <property type="entry name" value="COCE_NOND FAMILY, PUTATIVE (AFU_ORTHOLOGUE AFUA_7G00600)-RELATED"/>
    <property type="match status" value="1"/>
</dbReference>
<name>W4M7K2_9BACT</name>
<dbReference type="Gene3D" id="2.60.120.260">
    <property type="entry name" value="Galactose-binding domain-like"/>
    <property type="match status" value="1"/>
</dbReference>
<comment type="caution">
    <text evidence="3">The sequence shown here is derived from an EMBL/GenBank/DDBJ whole genome shotgun (WGS) entry which is preliminary data.</text>
</comment>
<dbReference type="Gene3D" id="3.40.50.1820">
    <property type="entry name" value="alpha/beta hydrolase"/>
    <property type="match status" value="1"/>
</dbReference>
<dbReference type="SUPFAM" id="SSF49785">
    <property type="entry name" value="Galactose-binding domain-like"/>
    <property type="match status" value="1"/>
</dbReference>
<dbReference type="EMBL" id="AZHX01000841">
    <property type="protein sequence ID" value="ETX05891.1"/>
    <property type="molecule type" value="Genomic_DNA"/>
</dbReference>
<keyword evidence="4" id="KW-1185">Reference proteome</keyword>
<protein>
    <recommendedName>
        <fullName evidence="2">Xaa-Pro dipeptidyl-peptidase C-terminal domain-containing protein</fullName>
    </recommendedName>
</protein>
<dbReference type="InterPro" id="IPR029058">
    <property type="entry name" value="AB_hydrolase_fold"/>
</dbReference>
<dbReference type="NCBIfam" id="TIGR00976">
    <property type="entry name" value="CocE_NonD"/>
    <property type="match status" value="1"/>
</dbReference>
<dbReference type="PANTHER" id="PTHR43056">
    <property type="entry name" value="PEPTIDASE S9 PROLYL OLIGOPEPTIDASE"/>
    <property type="match status" value="1"/>
</dbReference>
<dbReference type="InterPro" id="IPR000383">
    <property type="entry name" value="Xaa-Pro-like_dom"/>
</dbReference>
<dbReference type="Pfam" id="PF08530">
    <property type="entry name" value="PepX_C"/>
    <property type="match status" value="1"/>
</dbReference>
<dbReference type="HOGENOM" id="CLU_583540_0_0_7"/>
<dbReference type="InterPro" id="IPR013736">
    <property type="entry name" value="Xaa-Pro_dipept_C"/>
</dbReference>
<evidence type="ECO:0000313" key="4">
    <source>
        <dbReference type="Proteomes" id="UP000019140"/>
    </source>
</evidence>
<feature type="domain" description="Xaa-Pro dipeptidyl-peptidase C-terminal" evidence="2">
    <location>
        <begin position="322"/>
        <end position="464"/>
    </location>
</feature>
<dbReference type="InterPro" id="IPR008979">
    <property type="entry name" value="Galactose-bd-like_sf"/>
</dbReference>
<keyword evidence="1" id="KW-0378">Hydrolase</keyword>
<accession>W4M7K2</accession>
<dbReference type="SMART" id="SM00939">
    <property type="entry name" value="PepX_C"/>
    <property type="match status" value="1"/>
</dbReference>
<sequence length="468" mass="52385">MVAMRDGIKLACDVYRPARDGQAVAGAFPVILERTPYDKGAVSRSEISRRALQDPHRREDVAAFFTRHGYVVIYQDCRGRYGSEGVFRKYLDEAEDGYDTCAWIVQQPWCNGRIGTIGLSYAAHTQAALASLNPPGLAAMFIDSGGFSNAYQSGIRQGGAFELKQATWAYNQALKSPSMMADPQRRAALEAVDLHEWFANMPWRPGHSPVTAAPEYEDYLFEQWTHGTFDDYWAQPGIYAAGAYEQFADVPQVHMSSWYDPYARTAMENYTGLVTRKQGPVRLILGPWTHGDRSLSHAGEVDFGPEATLDDNLAPDFLTFRLQWFDRWLRGVENGVEREPAVRVFVMGGGSGQRQADGRLDHGGHWRHADTWPLPETQFTPYYCHADGLLSPEKPAPEAAPRTYRYDPNHPVPTIGGPISSGQPMMVVAHLTSASRRIFLAPARRTAPLPNGLMCSFFKLHRLLKRSR</sequence>
<dbReference type="PATRIC" id="fig|1429439.4.peg.3458"/>
<dbReference type="InterPro" id="IPR005674">
    <property type="entry name" value="CocE/Ser_esterase"/>
</dbReference>
<gene>
    <name evidence="3" type="ORF">ETSY2_20335</name>
</gene>
<evidence type="ECO:0000259" key="2">
    <source>
        <dbReference type="SMART" id="SM00939"/>
    </source>
</evidence>
<organism evidence="3 4">
    <name type="scientific">Candidatus Entotheonella gemina</name>
    <dbReference type="NCBI Taxonomy" id="1429439"/>
    <lineage>
        <taxon>Bacteria</taxon>
        <taxon>Pseudomonadati</taxon>
        <taxon>Nitrospinota/Tectimicrobiota group</taxon>
        <taxon>Candidatus Tectimicrobiota</taxon>
        <taxon>Candidatus Entotheonellia</taxon>
        <taxon>Candidatus Entotheonellales</taxon>
        <taxon>Candidatus Entotheonellaceae</taxon>
        <taxon>Candidatus Entotheonella</taxon>
    </lineage>
</organism>